<organism evidence="2 3">
    <name type="scientific">Rubripirellula lacrimiformis</name>
    <dbReference type="NCBI Taxonomy" id="1930273"/>
    <lineage>
        <taxon>Bacteria</taxon>
        <taxon>Pseudomonadati</taxon>
        <taxon>Planctomycetota</taxon>
        <taxon>Planctomycetia</taxon>
        <taxon>Pirellulales</taxon>
        <taxon>Pirellulaceae</taxon>
        <taxon>Rubripirellula</taxon>
    </lineage>
</organism>
<reference evidence="2 3" key="1">
    <citation type="submission" date="2019-02" db="EMBL/GenBank/DDBJ databases">
        <title>Deep-cultivation of Planctomycetes and their phenomic and genomic characterization uncovers novel biology.</title>
        <authorList>
            <person name="Wiegand S."/>
            <person name="Jogler M."/>
            <person name="Boedeker C."/>
            <person name="Pinto D."/>
            <person name="Vollmers J."/>
            <person name="Rivas-Marin E."/>
            <person name="Kohn T."/>
            <person name="Peeters S.H."/>
            <person name="Heuer A."/>
            <person name="Rast P."/>
            <person name="Oberbeckmann S."/>
            <person name="Bunk B."/>
            <person name="Jeske O."/>
            <person name="Meyerdierks A."/>
            <person name="Storesund J.E."/>
            <person name="Kallscheuer N."/>
            <person name="Luecker S."/>
            <person name="Lage O.M."/>
            <person name="Pohl T."/>
            <person name="Merkel B.J."/>
            <person name="Hornburger P."/>
            <person name="Mueller R.-W."/>
            <person name="Bruemmer F."/>
            <person name="Labrenz M."/>
            <person name="Spormann A.M."/>
            <person name="Op den Camp H."/>
            <person name="Overmann J."/>
            <person name="Amann R."/>
            <person name="Jetten M.S.M."/>
            <person name="Mascher T."/>
            <person name="Medema M.H."/>
            <person name="Devos D.P."/>
            <person name="Kaster A.-K."/>
            <person name="Ovreas L."/>
            <person name="Rohde M."/>
            <person name="Galperin M.Y."/>
            <person name="Jogler C."/>
        </authorList>
    </citation>
    <scope>NUCLEOTIDE SEQUENCE [LARGE SCALE GENOMIC DNA]</scope>
    <source>
        <strain evidence="2 3">K22_7</strain>
    </source>
</reference>
<protein>
    <recommendedName>
        <fullName evidence="4">DUF1269 domain-containing protein</fullName>
    </recommendedName>
</protein>
<sequence>MPQECLIAEFTDVTSFRTALEVLEKSQFSERDVSLVTKSDQVSESVIGDTKDTKPASPPAGKTTGAATIAGGTLGAMLGTATLMGPMLVAGPLIGMAAGAAGGSVLSAIESWGVHRDVGKGYEERVRNGSQLIVLTGKDIDLSEGEQLLKTCGPKSLERFQPVA</sequence>
<dbReference type="AlphaFoldDB" id="A0A517NIX3"/>
<keyword evidence="3" id="KW-1185">Reference proteome</keyword>
<dbReference type="RefSeq" id="WP_145174506.1">
    <property type="nucleotide sequence ID" value="NZ_CP036525.1"/>
</dbReference>
<dbReference type="InterPro" id="IPR052948">
    <property type="entry name" value="Low_temp-induced_all0457"/>
</dbReference>
<proteinExistence type="predicted"/>
<name>A0A517NIX3_9BACT</name>
<dbReference type="Proteomes" id="UP000318538">
    <property type="component" value="Chromosome"/>
</dbReference>
<evidence type="ECO:0008006" key="4">
    <source>
        <dbReference type="Google" id="ProtNLM"/>
    </source>
</evidence>
<dbReference type="PANTHER" id="PTHR36109:SF2">
    <property type="entry name" value="MEMBRANE PROTEIN"/>
    <property type="match status" value="1"/>
</dbReference>
<gene>
    <name evidence="2" type="ORF">K227x_54630</name>
</gene>
<feature type="region of interest" description="Disordered" evidence="1">
    <location>
        <begin position="45"/>
        <end position="65"/>
    </location>
</feature>
<dbReference type="OrthoDB" id="280679at2"/>
<evidence type="ECO:0000313" key="2">
    <source>
        <dbReference type="EMBL" id="QDT07038.1"/>
    </source>
</evidence>
<evidence type="ECO:0000256" key="1">
    <source>
        <dbReference type="SAM" id="MobiDB-lite"/>
    </source>
</evidence>
<dbReference type="PANTHER" id="PTHR36109">
    <property type="entry name" value="MEMBRANE PROTEIN-RELATED"/>
    <property type="match status" value="1"/>
</dbReference>
<evidence type="ECO:0000313" key="3">
    <source>
        <dbReference type="Proteomes" id="UP000318538"/>
    </source>
</evidence>
<accession>A0A517NIX3</accession>
<dbReference type="KEGG" id="rlc:K227x_54630"/>
<dbReference type="EMBL" id="CP036525">
    <property type="protein sequence ID" value="QDT07038.1"/>
    <property type="molecule type" value="Genomic_DNA"/>
</dbReference>